<name>A0A8J6UQ61_9BACT</name>
<dbReference type="EMBL" id="JACWUN010000017">
    <property type="protein sequence ID" value="MBD1401594.1"/>
    <property type="molecule type" value="Genomic_DNA"/>
</dbReference>
<dbReference type="PANTHER" id="PTHR43531">
    <property type="entry name" value="PROTEIN ICFG"/>
    <property type="match status" value="1"/>
</dbReference>
<dbReference type="PROSITE" id="PS50111">
    <property type="entry name" value="CHEMOTAXIS_TRANSDUC_2"/>
    <property type="match status" value="1"/>
</dbReference>
<evidence type="ECO:0000256" key="1">
    <source>
        <dbReference type="ARBA" id="ARBA00004370"/>
    </source>
</evidence>
<reference evidence="10" key="1">
    <citation type="submission" date="2020-09" db="EMBL/GenBank/DDBJ databases">
        <title>Pelobacter alkaliphilus sp. nov., a novel anaerobic arsenate-reducing bacterium from terrestrial mud volcano.</title>
        <authorList>
            <person name="Khomyakova M.A."/>
            <person name="Merkel A.Y."/>
            <person name="Slobodkin A.I."/>
        </authorList>
    </citation>
    <scope>NUCLEOTIDE SEQUENCE</scope>
    <source>
        <strain evidence="10">M08fum</strain>
    </source>
</reference>
<dbReference type="SMART" id="SM00283">
    <property type="entry name" value="MA"/>
    <property type="match status" value="1"/>
</dbReference>
<feature type="transmembrane region" description="Helical" evidence="7">
    <location>
        <begin position="12"/>
        <end position="31"/>
    </location>
</feature>
<evidence type="ECO:0000256" key="4">
    <source>
        <dbReference type="PROSITE-ProRule" id="PRU00284"/>
    </source>
</evidence>
<feature type="transmembrane region" description="Helical" evidence="7">
    <location>
        <begin position="195"/>
        <end position="217"/>
    </location>
</feature>
<keyword evidence="7" id="KW-1133">Transmembrane helix</keyword>
<evidence type="ECO:0000256" key="7">
    <source>
        <dbReference type="SAM" id="Phobius"/>
    </source>
</evidence>
<feature type="region of interest" description="Disordered" evidence="6">
    <location>
        <begin position="321"/>
        <end position="347"/>
    </location>
</feature>
<dbReference type="CDD" id="cd11386">
    <property type="entry name" value="MCP_signal"/>
    <property type="match status" value="1"/>
</dbReference>
<dbReference type="PANTHER" id="PTHR43531:SF11">
    <property type="entry name" value="METHYL-ACCEPTING CHEMOTAXIS PROTEIN 3"/>
    <property type="match status" value="1"/>
</dbReference>
<evidence type="ECO:0000259" key="8">
    <source>
        <dbReference type="PROSITE" id="PS50111"/>
    </source>
</evidence>
<keyword evidence="7" id="KW-0812">Transmembrane</keyword>
<feature type="region of interest" description="Disordered" evidence="6">
    <location>
        <begin position="561"/>
        <end position="582"/>
    </location>
</feature>
<evidence type="ECO:0000256" key="5">
    <source>
        <dbReference type="SAM" id="Coils"/>
    </source>
</evidence>
<evidence type="ECO:0000313" key="10">
    <source>
        <dbReference type="EMBL" id="MBD1401594.1"/>
    </source>
</evidence>
<feature type="domain" description="Methyl-accepting transducer" evidence="8">
    <location>
        <begin position="316"/>
        <end position="545"/>
    </location>
</feature>
<comment type="similarity">
    <text evidence="3">Belongs to the methyl-accepting chemotaxis (MCP) protein family.</text>
</comment>
<keyword evidence="11" id="KW-1185">Reference proteome</keyword>
<organism evidence="10 11">
    <name type="scientific">Pelovirga terrestris</name>
    <dbReference type="NCBI Taxonomy" id="2771352"/>
    <lineage>
        <taxon>Bacteria</taxon>
        <taxon>Pseudomonadati</taxon>
        <taxon>Thermodesulfobacteriota</taxon>
        <taxon>Desulfuromonadia</taxon>
        <taxon>Geobacterales</taxon>
        <taxon>Geobacteraceae</taxon>
        <taxon>Pelovirga</taxon>
    </lineage>
</organism>
<comment type="caution">
    <text evidence="10">The sequence shown here is derived from an EMBL/GenBank/DDBJ whole genome shotgun (WGS) entry which is preliminary data.</text>
</comment>
<dbReference type="InterPro" id="IPR003660">
    <property type="entry name" value="HAMP_dom"/>
</dbReference>
<protein>
    <submittedName>
        <fullName evidence="10">Methyl-accepting chemotaxis protein</fullName>
    </submittedName>
</protein>
<dbReference type="FunFam" id="1.10.287.950:FF:000001">
    <property type="entry name" value="Methyl-accepting chemotaxis sensory transducer"/>
    <property type="match status" value="1"/>
</dbReference>
<dbReference type="GO" id="GO:0007165">
    <property type="term" value="P:signal transduction"/>
    <property type="evidence" value="ECO:0007669"/>
    <property type="project" value="UniProtKB-KW"/>
</dbReference>
<keyword evidence="4" id="KW-0807">Transducer</keyword>
<dbReference type="Gene3D" id="6.10.340.10">
    <property type="match status" value="1"/>
</dbReference>
<dbReference type="Gene3D" id="3.30.450.290">
    <property type="match status" value="1"/>
</dbReference>
<sequence length="582" mass="62159">MKLNSIQTKVGGALVLILLIILGISFSLSALQTRKILKQQEDEALGALQETIIEQAHGVFTSLEVGTKGSLERGEMDVFDELIMGLGDVPGVIEVGLTNAQGVSTHSSQRDKIGTRQPTINITRTDQNYSLKQESAESYFMANGHMFEPRCMGCHPDDQEGTLSGVLYVNFSLDKLNQEREHLQLMAAAGNRSSLISSVVLGLSCLIIIWLALLLMLRKLVVTPLTRVRQVLTDIGHGHLDERLNLTQNDELGETGRTLDALADSLQQEVVTPLQQLSKGDLTFEVTPHDHHDSLRNALKSLGEDLNQVIAEIQAAGQEIDSGSAELSESAQHLSDGASTSAASVEEISSSMNQIGSQTNISAENARQASELANSARAAANVGSERMTEMIDAMKDINEAGHNISKIIKVIDEIAFQTNLLALNAAVEAARAGQHGKGFAVVAEEVRNLAARSAKAAAETAELIEGSVAKTANGSQIAERTAKALAEIVNSIGKTSDLINEISVASQEQAQGVGQINTGLQQIDQVIQQNTATAEESAATSAELAGQAAQLKHQLSRFVLKDPHSSSREISGSRHQLPEKAG</sequence>
<keyword evidence="7" id="KW-0472">Membrane</keyword>
<gene>
    <name evidence="10" type="ORF">ICT70_13080</name>
</gene>
<dbReference type="RefSeq" id="WP_191157361.1">
    <property type="nucleotide sequence ID" value="NZ_JACWUN010000017.1"/>
</dbReference>
<evidence type="ECO:0000256" key="2">
    <source>
        <dbReference type="ARBA" id="ARBA00022500"/>
    </source>
</evidence>
<dbReference type="SUPFAM" id="SSF58104">
    <property type="entry name" value="Methyl-accepting chemotaxis protein (MCP) signaling domain"/>
    <property type="match status" value="1"/>
</dbReference>
<evidence type="ECO:0000313" key="11">
    <source>
        <dbReference type="Proteomes" id="UP000632828"/>
    </source>
</evidence>
<feature type="domain" description="HAMP" evidence="9">
    <location>
        <begin position="219"/>
        <end position="271"/>
    </location>
</feature>
<dbReference type="GO" id="GO:0004888">
    <property type="term" value="F:transmembrane signaling receptor activity"/>
    <property type="evidence" value="ECO:0007669"/>
    <property type="project" value="TreeGrafter"/>
</dbReference>
<evidence type="ECO:0000256" key="3">
    <source>
        <dbReference type="ARBA" id="ARBA00029447"/>
    </source>
</evidence>
<dbReference type="GO" id="GO:0006935">
    <property type="term" value="P:chemotaxis"/>
    <property type="evidence" value="ECO:0007669"/>
    <property type="project" value="UniProtKB-KW"/>
</dbReference>
<dbReference type="Gene3D" id="1.10.287.950">
    <property type="entry name" value="Methyl-accepting chemotaxis protein"/>
    <property type="match status" value="1"/>
</dbReference>
<dbReference type="AlphaFoldDB" id="A0A8J6UQ61"/>
<dbReference type="SMART" id="SM00304">
    <property type="entry name" value="HAMP"/>
    <property type="match status" value="1"/>
</dbReference>
<dbReference type="Pfam" id="PF00672">
    <property type="entry name" value="HAMP"/>
    <property type="match status" value="1"/>
</dbReference>
<comment type="subcellular location">
    <subcellularLocation>
        <location evidence="1">Membrane</location>
    </subcellularLocation>
</comment>
<accession>A0A8J6UQ61</accession>
<feature type="coiled-coil region" evidence="5">
    <location>
        <begin position="292"/>
        <end position="319"/>
    </location>
</feature>
<dbReference type="PROSITE" id="PS50885">
    <property type="entry name" value="HAMP"/>
    <property type="match status" value="1"/>
</dbReference>
<evidence type="ECO:0000259" key="9">
    <source>
        <dbReference type="PROSITE" id="PS50885"/>
    </source>
</evidence>
<evidence type="ECO:0000256" key="6">
    <source>
        <dbReference type="SAM" id="MobiDB-lite"/>
    </source>
</evidence>
<dbReference type="InterPro" id="IPR051310">
    <property type="entry name" value="MCP_chemotaxis"/>
</dbReference>
<dbReference type="InterPro" id="IPR004089">
    <property type="entry name" value="MCPsignal_dom"/>
</dbReference>
<dbReference type="Pfam" id="PF00015">
    <property type="entry name" value="MCPsignal"/>
    <property type="match status" value="1"/>
</dbReference>
<keyword evidence="2" id="KW-0145">Chemotaxis</keyword>
<feature type="compositionally biased region" description="Polar residues" evidence="6">
    <location>
        <begin position="325"/>
        <end position="347"/>
    </location>
</feature>
<keyword evidence="5" id="KW-0175">Coiled coil</keyword>
<dbReference type="Proteomes" id="UP000632828">
    <property type="component" value="Unassembled WGS sequence"/>
</dbReference>
<proteinExistence type="inferred from homology"/>
<dbReference type="CDD" id="cd06225">
    <property type="entry name" value="HAMP"/>
    <property type="match status" value="1"/>
</dbReference>
<dbReference type="GO" id="GO:0005886">
    <property type="term" value="C:plasma membrane"/>
    <property type="evidence" value="ECO:0007669"/>
    <property type="project" value="TreeGrafter"/>
</dbReference>